<dbReference type="EMBL" id="KI913955">
    <property type="protein sequence ID" value="ETW06851.1"/>
    <property type="molecule type" value="Genomic_DNA"/>
</dbReference>
<dbReference type="GeneID" id="20080035"/>
<feature type="compositionally biased region" description="Basic and acidic residues" evidence="1">
    <location>
        <begin position="50"/>
        <end position="62"/>
    </location>
</feature>
<sequence>MARPSARMSGTRMAFRRSHMEEDSDGISRMLSRALVGVRKGESTIGSLSDDLKRLKKSGGDHRRGRSVNSSWRSTMSTSTSSSSSAGFAGFVDAAFTGVAVGASNCRFFNCSAAAFFLVSAITGEMPKESGRPSLEGKGVNALVITSGS</sequence>
<organism evidence="2">
    <name type="scientific">Aphanomyces invadans</name>
    <dbReference type="NCBI Taxonomy" id="157072"/>
    <lineage>
        <taxon>Eukaryota</taxon>
        <taxon>Sar</taxon>
        <taxon>Stramenopiles</taxon>
        <taxon>Oomycota</taxon>
        <taxon>Saprolegniomycetes</taxon>
        <taxon>Saprolegniales</taxon>
        <taxon>Verrucalvaceae</taxon>
        <taxon>Aphanomyces</taxon>
    </lineage>
</organism>
<dbReference type="VEuPathDB" id="FungiDB:H310_02985"/>
<feature type="compositionally biased region" description="Low complexity" evidence="1">
    <location>
        <begin position="67"/>
        <end position="85"/>
    </location>
</feature>
<gene>
    <name evidence="2" type="ORF">H310_02985</name>
</gene>
<feature type="region of interest" description="Disordered" evidence="1">
    <location>
        <begin position="1"/>
        <end position="21"/>
    </location>
</feature>
<dbReference type="RefSeq" id="XP_008864926.1">
    <property type="nucleotide sequence ID" value="XM_008866704.1"/>
</dbReference>
<accession>A0A024UK93</accession>
<dbReference type="AlphaFoldDB" id="A0A024UK93"/>
<protein>
    <submittedName>
        <fullName evidence="2">Uncharacterized protein</fullName>
    </submittedName>
</protein>
<name>A0A024UK93_9STRA</name>
<feature type="region of interest" description="Disordered" evidence="1">
    <location>
        <begin position="49"/>
        <end position="85"/>
    </location>
</feature>
<evidence type="ECO:0000256" key="1">
    <source>
        <dbReference type="SAM" id="MobiDB-lite"/>
    </source>
</evidence>
<evidence type="ECO:0000313" key="2">
    <source>
        <dbReference type="EMBL" id="ETW06851.1"/>
    </source>
</evidence>
<reference evidence="2" key="1">
    <citation type="submission" date="2013-12" db="EMBL/GenBank/DDBJ databases">
        <title>The Genome Sequence of Aphanomyces invadans NJM9701.</title>
        <authorList>
            <consortium name="The Broad Institute Genomics Platform"/>
            <person name="Russ C."/>
            <person name="Tyler B."/>
            <person name="van West P."/>
            <person name="Dieguez-Uribeondo J."/>
            <person name="Young S.K."/>
            <person name="Zeng Q."/>
            <person name="Gargeya S."/>
            <person name="Fitzgerald M."/>
            <person name="Abouelleil A."/>
            <person name="Alvarado L."/>
            <person name="Chapman S.B."/>
            <person name="Gainer-Dewar J."/>
            <person name="Goldberg J."/>
            <person name="Griggs A."/>
            <person name="Gujja S."/>
            <person name="Hansen M."/>
            <person name="Howarth C."/>
            <person name="Imamovic A."/>
            <person name="Ireland A."/>
            <person name="Larimer J."/>
            <person name="McCowan C."/>
            <person name="Murphy C."/>
            <person name="Pearson M."/>
            <person name="Poon T.W."/>
            <person name="Priest M."/>
            <person name="Roberts A."/>
            <person name="Saif S."/>
            <person name="Shea T."/>
            <person name="Sykes S."/>
            <person name="Wortman J."/>
            <person name="Nusbaum C."/>
            <person name="Birren B."/>
        </authorList>
    </citation>
    <scope>NUCLEOTIDE SEQUENCE [LARGE SCALE GENOMIC DNA]</scope>
    <source>
        <strain evidence="2">NJM9701</strain>
    </source>
</reference>
<proteinExistence type="predicted"/>